<dbReference type="KEGG" id="ahu:A6A40_27345"/>
<evidence type="ECO:0000256" key="1">
    <source>
        <dbReference type="ARBA" id="ARBA00023125"/>
    </source>
</evidence>
<feature type="domain" description="HTH merR-type" evidence="3">
    <location>
        <begin position="1"/>
        <end position="68"/>
    </location>
</feature>
<evidence type="ECO:0000313" key="4">
    <source>
        <dbReference type="EMBL" id="AWB08682.1"/>
    </source>
</evidence>
<gene>
    <name evidence="4" type="ORF">A6A40_27345</name>
</gene>
<dbReference type="PANTHER" id="PTHR30204">
    <property type="entry name" value="REDOX-CYCLING DRUG-SENSING TRANSCRIPTIONAL ACTIVATOR SOXR"/>
    <property type="match status" value="1"/>
</dbReference>
<dbReference type="GO" id="GO:0003700">
    <property type="term" value="F:DNA-binding transcription factor activity"/>
    <property type="evidence" value="ECO:0007669"/>
    <property type="project" value="InterPro"/>
</dbReference>
<accession>A0A2R4VW86</accession>
<dbReference type="EMBL" id="CP028906">
    <property type="protein sequence ID" value="AWB08682.1"/>
    <property type="molecule type" value="Genomic_DNA"/>
</dbReference>
<dbReference type="SUPFAM" id="SSF46955">
    <property type="entry name" value="Putative DNA-binding domain"/>
    <property type="match status" value="1"/>
</dbReference>
<evidence type="ECO:0000259" key="3">
    <source>
        <dbReference type="PROSITE" id="PS50937"/>
    </source>
</evidence>
<dbReference type="PROSITE" id="PS00552">
    <property type="entry name" value="HTH_MERR_1"/>
    <property type="match status" value="1"/>
</dbReference>
<dbReference type="RefSeq" id="WP_108548934.1">
    <property type="nucleotide sequence ID" value="NZ_CP028906.1"/>
</dbReference>
<dbReference type="InterPro" id="IPR000551">
    <property type="entry name" value="MerR-type_HTH_dom"/>
</dbReference>
<dbReference type="SMART" id="SM00422">
    <property type="entry name" value="HTH_MERR"/>
    <property type="match status" value="1"/>
</dbReference>
<keyword evidence="5" id="KW-1185">Reference proteome</keyword>
<name>A0A2R4VW86_9PROT</name>
<keyword evidence="4" id="KW-0614">Plasmid</keyword>
<keyword evidence="2" id="KW-0175">Coiled coil</keyword>
<dbReference type="PROSITE" id="PS50937">
    <property type="entry name" value="HTH_MERR_2"/>
    <property type="match status" value="1"/>
</dbReference>
<geneLocation type="plasmid" evidence="4 5">
    <name>pYZ5</name>
</geneLocation>
<sequence length="124" mass="14038">MKIGELSRKTGVSVRMLRYYEAEGLLAPVRSQTGYRDYGPSSVDTVERIRLLGNAGMTLATIRDFLPCSLDRRHSFEPCDELQSKLRMQIEAIDEQSRKLSESRKLLTELLEAFEASKPTTALV</sequence>
<evidence type="ECO:0000313" key="5">
    <source>
        <dbReference type="Proteomes" id="UP000077405"/>
    </source>
</evidence>
<dbReference type="OrthoDB" id="9803659at2"/>
<dbReference type="Pfam" id="PF13411">
    <property type="entry name" value="MerR_1"/>
    <property type="match status" value="1"/>
</dbReference>
<dbReference type="GO" id="GO:0003677">
    <property type="term" value="F:DNA binding"/>
    <property type="evidence" value="ECO:0007669"/>
    <property type="project" value="UniProtKB-KW"/>
</dbReference>
<feature type="coiled-coil region" evidence="2">
    <location>
        <begin position="79"/>
        <end position="113"/>
    </location>
</feature>
<dbReference type="InterPro" id="IPR009061">
    <property type="entry name" value="DNA-bd_dom_put_sf"/>
</dbReference>
<keyword evidence="1" id="KW-0238">DNA-binding</keyword>
<proteinExistence type="predicted"/>
<dbReference type="Proteomes" id="UP000077405">
    <property type="component" value="Plasmid pYZ5"/>
</dbReference>
<dbReference type="CDD" id="cd01282">
    <property type="entry name" value="HTH_MerR-like_sg3"/>
    <property type="match status" value="1"/>
</dbReference>
<evidence type="ECO:0000256" key="2">
    <source>
        <dbReference type="SAM" id="Coils"/>
    </source>
</evidence>
<dbReference type="PANTHER" id="PTHR30204:SF92">
    <property type="entry name" value="HTH-TYPE TRANSCRIPTIONAL REGULATOR ZNTR"/>
    <property type="match status" value="1"/>
</dbReference>
<dbReference type="InterPro" id="IPR047057">
    <property type="entry name" value="MerR_fam"/>
</dbReference>
<dbReference type="Gene3D" id="1.10.1660.10">
    <property type="match status" value="1"/>
</dbReference>
<dbReference type="PRINTS" id="PR00040">
    <property type="entry name" value="HTHMERR"/>
</dbReference>
<dbReference type="AlphaFoldDB" id="A0A2R4VW86"/>
<protein>
    <submittedName>
        <fullName evidence="4">MerR family transcriptional regulator</fullName>
    </submittedName>
</protein>
<organism evidence="4 5">
    <name type="scientific">Azospirillum humicireducens</name>
    <dbReference type="NCBI Taxonomy" id="1226968"/>
    <lineage>
        <taxon>Bacteria</taxon>
        <taxon>Pseudomonadati</taxon>
        <taxon>Pseudomonadota</taxon>
        <taxon>Alphaproteobacteria</taxon>
        <taxon>Rhodospirillales</taxon>
        <taxon>Azospirillaceae</taxon>
        <taxon>Azospirillum</taxon>
    </lineage>
</organism>
<reference evidence="4 5" key="1">
    <citation type="submission" date="2018-04" db="EMBL/GenBank/DDBJ databases">
        <title>Complete genome sequence of the nitrogen-fixing bacterium Azospirillum humicireducens type strain SgZ-5.</title>
        <authorList>
            <person name="Yu Z."/>
        </authorList>
    </citation>
    <scope>NUCLEOTIDE SEQUENCE [LARGE SCALE GENOMIC DNA]</scope>
    <source>
        <strain evidence="4 5">SgZ-5</strain>
        <plasmid evidence="4 5">pYZ5</plasmid>
    </source>
</reference>